<reference evidence="2 3" key="1">
    <citation type="journal article" date="2018" name="Nat. Ecol. Evol.">
        <title>Genomic signatures of mitonuclear coevolution across populations of Tigriopus californicus.</title>
        <authorList>
            <person name="Barreto F.S."/>
            <person name="Watson E.T."/>
            <person name="Lima T.G."/>
            <person name="Willett C.S."/>
            <person name="Edmands S."/>
            <person name="Li W."/>
            <person name="Burton R.S."/>
        </authorList>
    </citation>
    <scope>NUCLEOTIDE SEQUENCE [LARGE SCALE GENOMIC DNA]</scope>
    <source>
        <strain evidence="2 3">San Diego</strain>
    </source>
</reference>
<sequence>MPSSPKESSRRAKSQSCRKSATPSPPQSRRDDLRDDLRSVPANSFLSMADFSGIGRNALSSASPTSSPSSRPLLPYTEVLFHPELLQRVKSQSGSMSSNPLLEFCLDGGQVKWDKEDSRGEQAVLEAAHPRHPLLHPILEICARSQFTFHDLKTLETLVRGGCRDFSSSPSLGCDIHALDLDGNSAMHLLVKNCSRESFPFVLRGVSILLRRPCHVAGLVNCHGNTVLHQLHSLFAKDMFPQAFEILRVLLGSMPEDQCPAFINLLNTANRSILSLAVEHGDAARDLIRFLLNFGAQVCPIRAGVCHGDIGLHLTKERECSSFTWLLRYQMHHGHPDHVLVGEEALSLVGHAMASEPTWMRDHVHRVMMSLGHSANPTLGSLFAAVKSRLEALWNQPQSLRYLSSQQVRQSLRPKTLSDLRVLQHHFNHVPVGILRLLQMD</sequence>
<name>A0A553NYU3_TIGCA</name>
<feature type="compositionally biased region" description="Basic and acidic residues" evidence="1">
    <location>
        <begin position="28"/>
        <end position="38"/>
    </location>
</feature>
<evidence type="ECO:0008006" key="4">
    <source>
        <dbReference type="Google" id="ProtNLM"/>
    </source>
</evidence>
<dbReference type="SUPFAM" id="SSF48403">
    <property type="entry name" value="Ankyrin repeat"/>
    <property type="match status" value="1"/>
</dbReference>
<dbReference type="InterPro" id="IPR036770">
    <property type="entry name" value="Ankyrin_rpt-contain_sf"/>
</dbReference>
<dbReference type="OrthoDB" id="194358at2759"/>
<dbReference type="EMBL" id="VCGU01000009">
    <property type="protein sequence ID" value="TRY70598.1"/>
    <property type="molecule type" value="Genomic_DNA"/>
</dbReference>
<accession>A0A553NYU3</accession>
<dbReference type="AlphaFoldDB" id="A0A553NYU3"/>
<protein>
    <recommendedName>
        <fullName evidence="4">SOCS box domain-containing protein</fullName>
    </recommendedName>
</protein>
<feature type="region of interest" description="Disordered" evidence="1">
    <location>
        <begin position="1"/>
        <end position="38"/>
    </location>
</feature>
<evidence type="ECO:0000313" key="2">
    <source>
        <dbReference type="EMBL" id="TRY70598.1"/>
    </source>
</evidence>
<keyword evidence="3" id="KW-1185">Reference proteome</keyword>
<evidence type="ECO:0000313" key="3">
    <source>
        <dbReference type="Proteomes" id="UP000318571"/>
    </source>
</evidence>
<proteinExistence type="predicted"/>
<organism evidence="2 3">
    <name type="scientific">Tigriopus californicus</name>
    <name type="common">Marine copepod</name>
    <dbReference type="NCBI Taxonomy" id="6832"/>
    <lineage>
        <taxon>Eukaryota</taxon>
        <taxon>Metazoa</taxon>
        <taxon>Ecdysozoa</taxon>
        <taxon>Arthropoda</taxon>
        <taxon>Crustacea</taxon>
        <taxon>Multicrustacea</taxon>
        <taxon>Hexanauplia</taxon>
        <taxon>Copepoda</taxon>
        <taxon>Harpacticoida</taxon>
        <taxon>Harpacticidae</taxon>
        <taxon>Tigriopus</taxon>
    </lineage>
</organism>
<dbReference type="Gene3D" id="1.25.40.20">
    <property type="entry name" value="Ankyrin repeat-containing domain"/>
    <property type="match status" value="1"/>
</dbReference>
<evidence type="ECO:0000256" key="1">
    <source>
        <dbReference type="SAM" id="MobiDB-lite"/>
    </source>
</evidence>
<dbReference type="Proteomes" id="UP000318571">
    <property type="component" value="Chromosome 9"/>
</dbReference>
<gene>
    <name evidence="2" type="ORF">TCAL_11540</name>
</gene>
<comment type="caution">
    <text evidence="2">The sequence shown here is derived from an EMBL/GenBank/DDBJ whole genome shotgun (WGS) entry which is preliminary data.</text>
</comment>